<dbReference type="InterPro" id="IPR028082">
    <property type="entry name" value="Peripla_BP_I"/>
</dbReference>
<evidence type="ECO:0000256" key="3">
    <source>
        <dbReference type="ARBA" id="ARBA00022970"/>
    </source>
</evidence>
<feature type="domain" description="Leucine-binding protein" evidence="5">
    <location>
        <begin position="29"/>
        <end position="374"/>
    </location>
</feature>
<keyword evidence="3" id="KW-0029">Amino-acid transport</keyword>
<name>A0ABS1DCU6_9PROT</name>
<feature type="signal peptide" evidence="4">
    <location>
        <begin position="1"/>
        <end position="21"/>
    </location>
</feature>
<dbReference type="InterPro" id="IPR051010">
    <property type="entry name" value="BCAA_transport"/>
</dbReference>
<dbReference type="PANTHER" id="PTHR30483">
    <property type="entry name" value="LEUCINE-SPECIFIC-BINDING PROTEIN"/>
    <property type="match status" value="1"/>
</dbReference>
<dbReference type="SUPFAM" id="SSF53822">
    <property type="entry name" value="Periplasmic binding protein-like I"/>
    <property type="match status" value="1"/>
</dbReference>
<evidence type="ECO:0000256" key="4">
    <source>
        <dbReference type="SAM" id="SignalP"/>
    </source>
</evidence>
<dbReference type="Gene3D" id="3.40.50.2300">
    <property type="match status" value="2"/>
</dbReference>
<dbReference type="CDD" id="cd06346">
    <property type="entry name" value="PBP1_ABC_ligand_binding-like"/>
    <property type="match status" value="1"/>
</dbReference>
<sequence length="395" mass="42621">MHSLKRTVASVVALAATAGLSAGPAAGEPIQLGQLTSLTGTNAVVGQDMERGMQLAVQRVNNGYEVPMDGGETRKLGPGLLDGRQVEVIVENTESRPASAMDAVRKLVNVDDVPVVIGEFSSGISVPTGQFTNRNQTVQISVGSTSPKLAEIGPYMFNAIGLDNIMGAELAQFAMQDSGVKKFASITPNNPFGVGLELNACKTVKQAGGACTRTVRYELNKSDYRPEIKQLFRGDTKAGFFTAYGTEARLILRQMYESGKEMPKGWYADYMTMWSNEVKEIPQVAEGIKGLVVGVDSNFYDTEYAEAYEREFGEAPLTAFGGYAYDAAMMAMLAIDQAGSTKPKQIAEALHEVADDYRGVTGDKAVNENGMQKSESYQRKIFKDGKLRDYTVSGS</sequence>
<dbReference type="Pfam" id="PF13458">
    <property type="entry name" value="Peripla_BP_6"/>
    <property type="match status" value="1"/>
</dbReference>
<dbReference type="PANTHER" id="PTHR30483:SF6">
    <property type="entry name" value="PERIPLASMIC BINDING PROTEIN OF ABC TRANSPORTER FOR NATURAL AMINO ACIDS"/>
    <property type="match status" value="1"/>
</dbReference>
<gene>
    <name evidence="6" type="ORF">CKO28_05920</name>
</gene>
<accession>A0ABS1DCU6</accession>
<evidence type="ECO:0000313" key="6">
    <source>
        <dbReference type="EMBL" id="MBK1667568.1"/>
    </source>
</evidence>
<evidence type="ECO:0000256" key="2">
    <source>
        <dbReference type="ARBA" id="ARBA00022729"/>
    </source>
</evidence>
<organism evidence="6 7">
    <name type="scientific">Rhodovibrio sodomensis</name>
    <dbReference type="NCBI Taxonomy" id="1088"/>
    <lineage>
        <taxon>Bacteria</taxon>
        <taxon>Pseudomonadati</taxon>
        <taxon>Pseudomonadota</taxon>
        <taxon>Alphaproteobacteria</taxon>
        <taxon>Rhodospirillales</taxon>
        <taxon>Rhodovibrionaceae</taxon>
        <taxon>Rhodovibrio</taxon>
    </lineage>
</organism>
<evidence type="ECO:0000259" key="5">
    <source>
        <dbReference type="Pfam" id="PF13458"/>
    </source>
</evidence>
<dbReference type="RefSeq" id="WP_200339721.1">
    <property type="nucleotide sequence ID" value="NZ_NRRL01000008.1"/>
</dbReference>
<keyword evidence="3" id="KW-0813">Transport</keyword>
<keyword evidence="7" id="KW-1185">Reference proteome</keyword>
<comment type="caution">
    <text evidence="6">The sequence shown here is derived from an EMBL/GenBank/DDBJ whole genome shotgun (WGS) entry which is preliminary data.</text>
</comment>
<protein>
    <recommendedName>
        <fullName evidence="5">Leucine-binding protein domain-containing protein</fullName>
    </recommendedName>
</protein>
<dbReference type="EMBL" id="NRRL01000008">
    <property type="protein sequence ID" value="MBK1667568.1"/>
    <property type="molecule type" value="Genomic_DNA"/>
</dbReference>
<dbReference type="InterPro" id="IPR028081">
    <property type="entry name" value="Leu-bd"/>
</dbReference>
<comment type="similarity">
    <text evidence="1">Belongs to the leucine-binding protein family.</text>
</comment>
<evidence type="ECO:0000256" key="1">
    <source>
        <dbReference type="ARBA" id="ARBA00010062"/>
    </source>
</evidence>
<dbReference type="Proteomes" id="UP001296873">
    <property type="component" value="Unassembled WGS sequence"/>
</dbReference>
<keyword evidence="2 4" id="KW-0732">Signal</keyword>
<evidence type="ECO:0000313" key="7">
    <source>
        <dbReference type="Proteomes" id="UP001296873"/>
    </source>
</evidence>
<feature type="chain" id="PRO_5046857410" description="Leucine-binding protein domain-containing protein" evidence="4">
    <location>
        <begin position="22"/>
        <end position="395"/>
    </location>
</feature>
<proteinExistence type="inferred from homology"/>
<reference evidence="6 7" key="1">
    <citation type="journal article" date="2020" name="Microorganisms">
        <title>Osmotic Adaptation and Compatible Solute Biosynthesis of Phototrophic Bacteria as Revealed from Genome Analyses.</title>
        <authorList>
            <person name="Imhoff J.F."/>
            <person name="Rahn T."/>
            <person name="Kunzel S."/>
            <person name="Keller A."/>
            <person name="Neulinger S.C."/>
        </authorList>
    </citation>
    <scope>NUCLEOTIDE SEQUENCE [LARGE SCALE GENOMIC DNA]</scope>
    <source>
        <strain evidence="6 7">DSM 9895</strain>
    </source>
</reference>